<feature type="transmembrane region" description="Helical" evidence="9">
    <location>
        <begin position="431"/>
        <end position="456"/>
    </location>
</feature>
<keyword evidence="8" id="KW-0129">CBS domain</keyword>
<dbReference type="InterPro" id="IPR014743">
    <property type="entry name" value="Cl-channel_core"/>
</dbReference>
<dbReference type="Gene3D" id="3.10.580.10">
    <property type="entry name" value="CBS-domain"/>
    <property type="match status" value="1"/>
</dbReference>
<keyword evidence="2 9" id="KW-0813">Transport</keyword>
<name>G3AYL2_CANTC</name>
<reference evidence="11 12" key="1">
    <citation type="journal article" date="2011" name="Proc. Natl. Acad. Sci. U.S.A.">
        <title>Comparative genomics of xylose-fermenting fungi for enhanced biofuel production.</title>
        <authorList>
            <person name="Wohlbach D.J."/>
            <person name="Kuo A."/>
            <person name="Sato T.K."/>
            <person name="Potts K.M."/>
            <person name="Salamov A.A."/>
            <person name="LaButti K.M."/>
            <person name="Sun H."/>
            <person name="Clum A."/>
            <person name="Pangilinan J.L."/>
            <person name="Lindquist E.A."/>
            <person name="Lucas S."/>
            <person name="Lapidus A."/>
            <person name="Jin M."/>
            <person name="Gunawan C."/>
            <person name="Balan V."/>
            <person name="Dale B.E."/>
            <person name="Jeffries T.W."/>
            <person name="Zinkel R."/>
            <person name="Barry K.W."/>
            <person name="Grigoriev I.V."/>
            <person name="Gasch A.P."/>
        </authorList>
    </citation>
    <scope>NUCLEOTIDE SEQUENCE [LARGE SCALE GENOMIC DNA]</scope>
    <source>
        <strain evidence="12">ATCC 10573 / BCRC 21748 / CBS 615 / JCM 9827 / NBRC 10315 / NRRL Y-1498 / VKM Y-70</strain>
    </source>
</reference>
<evidence type="ECO:0000313" key="12">
    <source>
        <dbReference type="Proteomes" id="UP000000707"/>
    </source>
</evidence>
<feature type="transmembrane region" description="Helical" evidence="9">
    <location>
        <begin position="71"/>
        <end position="96"/>
    </location>
</feature>
<evidence type="ECO:0000256" key="1">
    <source>
        <dbReference type="ARBA" id="ARBA00004141"/>
    </source>
</evidence>
<keyword evidence="3 9" id="KW-0812">Transmembrane</keyword>
<keyword evidence="12" id="KW-1185">Reference proteome</keyword>
<dbReference type="SUPFAM" id="SSF81340">
    <property type="entry name" value="Clc chloride channel"/>
    <property type="match status" value="1"/>
</dbReference>
<feature type="transmembrane region" description="Helical" evidence="9">
    <location>
        <begin position="275"/>
        <end position="295"/>
    </location>
</feature>
<dbReference type="GO" id="GO:0005769">
    <property type="term" value="C:early endosome"/>
    <property type="evidence" value="ECO:0007669"/>
    <property type="project" value="TreeGrafter"/>
</dbReference>
<dbReference type="GO" id="GO:0006878">
    <property type="term" value="P:intracellular copper ion homeostasis"/>
    <property type="evidence" value="ECO:0007669"/>
    <property type="project" value="TreeGrafter"/>
</dbReference>
<dbReference type="AlphaFoldDB" id="G3AYL2"/>
<dbReference type="InterPro" id="IPR001807">
    <property type="entry name" value="ClC"/>
</dbReference>
<evidence type="ECO:0000256" key="4">
    <source>
        <dbReference type="ARBA" id="ARBA00022989"/>
    </source>
</evidence>
<dbReference type="CDD" id="cd04591">
    <property type="entry name" value="CBS_pair_voltage-gated_CLC_euk_bac"/>
    <property type="match status" value="1"/>
</dbReference>
<dbReference type="GO" id="GO:0005886">
    <property type="term" value="C:plasma membrane"/>
    <property type="evidence" value="ECO:0007669"/>
    <property type="project" value="TreeGrafter"/>
</dbReference>
<dbReference type="Proteomes" id="UP000000707">
    <property type="component" value="Unassembled WGS sequence"/>
</dbReference>
<dbReference type="Gene3D" id="1.10.3080.10">
    <property type="entry name" value="Clc chloride channel"/>
    <property type="match status" value="1"/>
</dbReference>
<dbReference type="InterPro" id="IPR046342">
    <property type="entry name" value="CBS_dom_sf"/>
</dbReference>
<comment type="subcellular location">
    <subcellularLocation>
        <location evidence="1 9">Membrane</location>
        <topology evidence="1 9">Multi-pass membrane protein</topology>
    </subcellularLocation>
</comment>
<dbReference type="GO" id="GO:0006879">
    <property type="term" value="P:intracellular iron ion homeostasis"/>
    <property type="evidence" value="ECO:0007669"/>
    <property type="project" value="TreeGrafter"/>
</dbReference>
<feature type="transmembrane region" description="Helical" evidence="9">
    <location>
        <begin position="406"/>
        <end position="425"/>
    </location>
</feature>
<keyword evidence="5 9" id="KW-0406">Ion transport</keyword>
<dbReference type="eggNOG" id="KOG0475">
    <property type="taxonomic scope" value="Eukaryota"/>
</dbReference>
<feature type="transmembrane region" description="Helical" evidence="9">
    <location>
        <begin position="134"/>
        <end position="157"/>
    </location>
</feature>
<evidence type="ECO:0000256" key="6">
    <source>
        <dbReference type="ARBA" id="ARBA00023136"/>
    </source>
</evidence>
<evidence type="ECO:0000256" key="8">
    <source>
        <dbReference type="PROSITE-ProRule" id="PRU00703"/>
    </source>
</evidence>
<dbReference type="Pfam" id="PF00654">
    <property type="entry name" value="Voltage_CLC"/>
    <property type="match status" value="1"/>
</dbReference>
<feature type="transmembrane region" description="Helical" evidence="9">
    <location>
        <begin position="477"/>
        <end position="502"/>
    </location>
</feature>
<dbReference type="GO" id="GO:0005783">
    <property type="term" value="C:endoplasmic reticulum"/>
    <property type="evidence" value="ECO:0007669"/>
    <property type="project" value="TreeGrafter"/>
</dbReference>
<dbReference type="PROSITE" id="PS51371">
    <property type="entry name" value="CBS"/>
    <property type="match status" value="1"/>
</dbReference>
<feature type="transmembrane region" description="Helical" evidence="9">
    <location>
        <begin position="239"/>
        <end position="263"/>
    </location>
</feature>
<dbReference type="HOGENOM" id="CLU_003181_2_2_1"/>
<evidence type="ECO:0000256" key="9">
    <source>
        <dbReference type="RuleBase" id="RU361221"/>
    </source>
</evidence>
<evidence type="ECO:0000256" key="5">
    <source>
        <dbReference type="ARBA" id="ARBA00023065"/>
    </source>
</evidence>
<dbReference type="PRINTS" id="PR00762">
    <property type="entry name" value="CLCHANNEL"/>
</dbReference>
<evidence type="ECO:0000256" key="7">
    <source>
        <dbReference type="ARBA" id="ARBA00023214"/>
    </source>
</evidence>
<keyword evidence="7 9" id="KW-0868">Chloride</keyword>
<dbReference type="GO" id="GO:0000324">
    <property type="term" value="C:fungal-type vacuole"/>
    <property type="evidence" value="ECO:0007669"/>
    <property type="project" value="TreeGrafter"/>
</dbReference>
<dbReference type="SMART" id="SM00116">
    <property type="entry name" value="CBS"/>
    <property type="match status" value="2"/>
</dbReference>
<dbReference type="SUPFAM" id="SSF54631">
    <property type="entry name" value="CBS-domain pair"/>
    <property type="match status" value="1"/>
</dbReference>
<evidence type="ECO:0000313" key="11">
    <source>
        <dbReference type="EMBL" id="EGV65879.1"/>
    </source>
</evidence>
<dbReference type="EMBL" id="GL996512">
    <property type="protein sequence ID" value="EGV65879.1"/>
    <property type="molecule type" value="Genomic_DNA"/>
</dbReference>
<dbReference type="InterPro" id="IPR000644">
    <property type="entry name" value="CBS_dom"/>
</dbReference>
<evidence type="ECO:0000259" key="10">
    <source>
        <dbReference type="PROSITE" id="PS51371"/>
    </source>
</evidence>
<gene>
    <name evidence="11" type="ORF">CANTEDRAFT_96960</name>
</gene>
<dbReference type="GO" id="GO:0005794">
    <property type="term" value="C:Golgi apparatus"/>
    <property type="evidence" value="ECO:0007669"/>
    <property type="project" value="TreeGrafter"/>
</dbReference>
<dbReference type="Pfam" id="PF00571">
    <property type="entry name" value="CBS"/>
    <property type="match status" value="1"/>
</dbReference>
<protein>
    <recommendedName>
        <fullName evidence="9">Chloride channel protein</fullName>
    </recommendedName>
</protein>
<accession>G3AYL2</accession>
<dbReference type="FunFam" id="1.10.3080.10:FF:000011">
    <property type="entry name" value="Chloride channel protein"/>
    <property type="match status" value="1"/>
</dbReference>
<dbReference type="CDD" id="cd03684">
    <property type="entry name" value="ClC_3_like"/>
    <property type="match status" value="1"/>
</dbReference>
<feature type="domain" description="CBS" evidence="10">
    <location>
        <begin position="649"/>
        <end position="709"/>
    </location>
</feature>
<evidence type="ECO:0000256" key="2">
    <source>
        <dbReference type="ARBA" id="ARBA00022448"/>
    </source>
</evidence>
<feature type="transmembrane region" description="Helical" evidence="9">
    <location>
        <begin position="316"/>
        <end position="336"/>
    </location>
</feature>
<feature type="transmembrane region" description="Helical" evidence="9">
    <location>
        <begin position="177"/>
        <end position="199"/>
    </location>
</feature>
<dbReference type="PANTHER" id="PTHR45711">
    <property type="entry name" value="CHLORIDE CHANNEL PROTEIN"/>
    <property type="match status" value="1"/>
</dbReference>
<dbReference type="PANTHER" id="PTHR45711:SF9">
    <property type="entry name" value="ANION_PROTON EXCHANGE TRANSPORTER GEF1"/>
    <property type="match status" value="1"/>
</dbReference>
<dbReference type="OrthoDB" id="44789at2759"/>
<proteinExistence type="inferred from homology"/>
<keyword evidence="4 9" id="KW-1133">Transmembrane helix</keyword>
<sequence>MEHESRGLRDPTTGQWLNQEQVAEVKRFDEFVTIDWVEDELLNHRDSLLKNRNARVLTSLGMRLLSFAQNWLVLGAMGMMIGLVAAYLSVVTAWLASARTGYCSSGLYLNKSFCCWGQDEHNCSSWNKWSRFEFINYLIFILLSLVFSLTAAVLVKFYSPAAAGSGISEIKSIVSGFAMKGFLGWWTLLIKSLGLPLAIASGLSVGKEGPSVHYAVCIGNSVAKTFTKYKKSASKSREFLTATAAAGVAVAFGSPMGGVLFAMEEISSVFHLSTIMKSYFCALIAVGTLAIMNPFRTGQLVIFEVSYDTSWHYFEIPVYIVLGLFGGFYGIFVSSLNIRVTSFRKRYLNNFAIREVFLLALLTAIICYFNEFLRLDMTESMEILFHECNSKFEHSICSPDSKRTNLVVSLLFATLMRMVFTIISYGCKVPAGIFVPSMAAGATFGRALGIIVDYLYQNNKKSNLFATCGDSKCVIPGSYAFLGAAAALCGITHLTVAVVVIMFELTGALRYIIPTMIVVSITKLINDKWGKGGIADQMIRFNGLPIIDPKEEFVFNTSVASAFSPVTVTIPIKSDTPMTLGIFKTILTKNSFRGLPLVESEFNPKIVGYVSTSDIKYVMENYPNADDKTICNFNSGTKNDSLVDFSSVINPCPLTISVSTSLEYVLDVFAKLGPRYMLVEDNGLLAGIITRKDVLRYEFTSRAANSNDTNQKKREEFEAKVWGIMMLLGSNLKKNIGKFFYNDANRFL</sequence>
<organism evidence="12">
    <name type="scientific">Candida tenuis (strain ATCC 10573 / BCRC 21748 / CBS 615 / JCM 9827 / NBRC 10315 / NRRL Y-1498 / VKM Y-70)</name>
    <name type="common">Yeast</name>
    <name type="synonym">Yamadazyma tenuis</name>
    <dbReference type="NCBI Taxonomy" id="590646"/>
    <lineage>
        <taxon>Eukaryota</taxon>
        <taxon>Fungi</taxon>
        <taxon>Dikarya</taxon>
        <taxon>Ascomycota</taxon>
        <taxon>Saccharomycotina</taxon>
        <taxon>Pichiomycetes</taxon>
        <taxon>Debaryomycetaceae</taxon>
        <taxon>Yamadazyma</taxon>
    </lineage>
</organism>
<feature type="transmembrane region" description="Helical" evidence="9">
    <location>
        <begin position="356"/>
        <end position="373"/>
    </location>
</feature>
<keyword evidence="6 9" id="KW-0472">Membrane</keyword>
<comment type="similarity">
    <text evidence="9">Belongs to the chloride channel (TC 2.A.49) family.</text>
</comment>
<evidence type="ECO:0000256" key="3">
    <source>
        <dbReference type="ARBA" id="ARBA00022692"/>
    </source>
</evidence>
<dbReference type="GO" id="GO:0005247">
    <property type="term" value="F:voltage-gated chloride channel activity"/>
    <property type="evidence" value="ECO:0007669"/>
    <property type="project" value="TreeGrafter"/>
</dbReference>